<evidence type="ECO:0000256" key="2">
    <source>
        <dbReference type="ARBA" id="ARBA00006048"/>
    </source>
</evidence>
<dbReference type="FunFam" id="3.40.630.30:FF:000043">
    <property type="entry name" value="Glucosamine 6-phosphate N-acetyltransferase"/>
    <property type="match status" value="1"/>
</dbReference>
<reference evidence="9" key="1">
    <citation type="submission" date="2022-11" db="UniProtKB">
        <authorList>
            <consortium name="WormBaseParasite"/>
        </authorList>
    </citation>
    <scope>IDENTIFICATION</scope>
</reference>
<dbReference type="GO" id="GO:0004343">
    <property type="term" value="F:glucosamine 6-phosphate N-acetyltransferase activity"/>
    <property type="evidence" value="ECO:0007669"/>
    <property type="project" value="UniProtKB-UniRule"/>
</dbReference>
<evidence type="ECO:0000313" key="8">
    <source>
        <dbReference type="Proteomes" id="UP000887540"/>
    </source>
</evidence>
<evidence type="ECO:0000256" key="5">
    <source>
        <dbReference type="ARBA" id="ARBA00048964"/>
    </source>
</evidence>
<dbReference type="PANTHER" id="PTHR13355">
    <property type="entry name" value="GLUCOSAMINE 6-PHOSPHATE N-ACETYLTRANSFERASE"/>
    <property type="match status" value="1"/>
</dbReference>
<evidence type="ECO:0000313" key="9">
    <source>
        <dbReference type="WBParaSite" id="ACRNAN_Path_1158.g4467.t1"/>
    </source>
</evidence>
<dbReference type="WBParaSite" id="ACRNAN_Path_1158.g4467.t1">
    <property type="protein sequence ID" value="ACRNAN_Path_1158.g4467.t1"/>
    <property type="gene ID" value="ACRNAN_Path_1158.g4467"/>
</dbReference>
<name>A0A914BWD7_9BILA</name>
<dbReference type="PROSITE" id="PS51186">
    <property type="entry name" value="GNAT"/>
    <property type="match status" value="1"/>
</dbReference>
<dbReference type="GO" id="GO:0006048">
    <property type="term" value="P:UDP-N-acetylglucosamine biosynthetic process"/>
    <property type="evidence" value="ECO:0007669"/>
    <property type="project" value="UniProtKB-UniRule"/>
</dbReference>
<feature type="domain" description="N-acetyltransferase" evidence="7">
    <location>
        <begin position="1"/>
        <end position="146"/>
    </location>
</feature>
<dbReference type="InterPro" id="IPR016181">
    <property type="entry name" value="Acyl_CoA_acyltransferase"/>
</dbReference>
<comment type="pathway">
    <text evidence="1 6">Nucleotide-sugar biosynthesis; UDP-N-acetyl-alpha-D-glucosamine biosynthesis; N-acetyl-alpha-D-glucosamine 1-phosphate from alpha-D-glucosamine 6-phosphate (route I): step 1/2.</text>
</comment>
<keyword evidence="3 6" id="KW-0808">Transferase</keyword>
<dbReference type="Proteomes" id="UP000887540">
    <property type="component" value="Unplaced"/>
</dbReference>
<proteinExistence type="inferred from homology"/>
<dbReference type="Gene3D" id="3.40.630.30">
    <property type="match status" value="1"/>
</dbReference>
<protein>
    <recommendedName>
        <fullName evidence="6">Glucosamine 6-phosphate N-acetyltransferase</fullName>
        <ecNumber evidence="6">2.3.1.4</ecNumber>
    </recommendedName>
</protein>
<evidence type="ECO:0000256" key="3">
    <source>
        <dbReference type="ARBA" id="ARBA00022679"/>
    </source>
</evidence>
<evidence type="ECO:0000256" key="1">
    <source>
        <dbReference type="ARBA" id="ARBA00004832"/>
    </source>
</evidence>
<dbReference type="AlphaFoldDB" id="A0A914BWD7"/>
<keyword evidence="8" id="KW-1185">Reference proteome</keyword>
<dbReference type="InterPro" id="IPR039143">
    <property type="entry name" value="GNPNAT1-like"/>
</dbReference>
<evidence type="ECO:0000256" key="6">
    <source>
        <dbReference type="RuleBase" id="RU365086"/>
    </source>
</evidence>
<sequence>MRPLSSNDYKNGYLALLEQLTTVGDIHEIQWKKTFDRMCNSGMYYVVVIEEINTHKIVGNSTLFLEQKFIHNCVLRGRVEEVVVDKEYNGQGLGKALMTLLVALAEHLGVYKLSLECRPHLVGFYEQFGYKNDGGQYLVQRFPRSD</sequence>
<comment type="similarity">
    <text evidence="2 6">Belongs to the acetyltransferase family. GNA1 subfamily.</text>
</comment>
<organism evidence="8 9">
    <name type="scientific">Acrobeloides nanus</name>
    <dbReference type="NCBI Taxonomy" id="290746"/>
    <lineage>
        <taxon>Eukaryota</taxon>
        <taxon>Metazoa</taxon>
        <taxon>Ecdysozoa</taxon>
        <taxon>Nematoda</taxon>
        <taxon>Chromadorea</taxon>
        <taxon>Rhabditida</taxon>
        <taxon>Tylenchina</taxon>
        <taxon>Cephalobomorpha</taxon>
        <taxon>Cephaloboidea</taxon>
        <taxon>Cephalobidae</taxon>
        <taxon>Acrobeloides</taxon>
    </lineage>
</organism>
<evidence type="ECO:0000259" key="7">
    <source>
        <dbReference type="PROSITE" id="PS51186"/>
    </source>
</evidence>
<keyword evidence="4 6" id="KW-0012">Acyltransferase</keyword>
<dbReference type="Pfam" id="PF00583">
    <property type="entry name" value="Acetyltransf_1"/>
    <property type="match status" value="1"/>
</dbReference>
<comment type="catalytic activity">
    <reaction evidence="5 6">
        <text>D-glucosamine 6-phosphate + acetyl-CoA = N-acetyl-D-glucosamine 6-phosphate + CoA + H(+)</text>
        <dbReference type="Rhea" id="RHEA:10292"/>
        <dbReference type="ChEBI" id="CHEBI:15378"/>
        <dbReference type="ChEBI" id="CHEBI:57287"/>
        <dbReference type="ChEBI" id="CHEBI:57288"/>
        <dbReference type="ChEBI" id="CHEBI:57513"/>
        <dbReference type="ChEBI" id="CHEBI:58725"/>
        <dbReference type="EC" id="2.3.1.4"/>
    </reaction>
</comment>
<dbReference type="EC" id="2.3.1.4" evidence="6"/>
<dbReference type="PANTHER" id="PTHR13355:SF11">
    <property type="entry name" value="GLUCOSAMINE 6-PHOSPHATE N-ACETYLTRANSFERASE"/>
    <property type="match status" value="1"/>
</dbReference>
<accession>A0A914BWD7</accession>
<dbReference type="CDD" id="cd04301">
    <property type="entry name" value="NAT_SF"/>
    <property type="match status" value="1"/>
</dbReference>
<evidence type="ECO:0000256" key="4">
    <source>
        <dbReference type="ARBA" id="ARBA00023315"/>
    </source>
</evidence>
<dbReference type="InterPro" id="IPR000182">
    <property type="entry name" value="GNAT_dom"/>
</dbReference>
<dbReference type="SUPFAM" id="SSF55729">
    <property type="entry name" value="Acyl-CoA N-acyltransferases (Nat)"/>
    <property type="match status" value="1"/>
</dbReference>